<reference evidence="9 10" key="1">
    <citation type="submission" date="2020-07" db="EMBL/GenBank/DDBJ databases">
        <title>non toxigenic Corynebacterium sp. nov from a clinical source.</title>
        <authorList>
            <person name="Bernier A.-M."/>
            <person name="Bernard K."/>
        </authorList>
    </citation>
    <scope>NUCLEOTIDE SEQUENCE [LARGE SCALE GENOMIC DNA]</scope>
    <source>
        <strain evidence="10">NML 93-0612</strain>
    </source>
</reference>
<dbReference type="GO" id="GO:0046872">
    <property type="term" value="F:metal ion binding"/>
    <property type="evidence" value="ECO:0007669"/>
    <property type="project" value="UniProtKB-KW"/>
</dbReference>
<dbReference type="SUPFAM" id="SSF46548">
    <property type="entry name" value="alpha-helical ferredoxin"/>
    <property type="match status" value="1"/>
</dbReference>
<dbReference type="RefSeq" id="WP_182385290.1">
    <property type="nucleotide sequence ID" value="NZ_CP059833.1"/>
</dbReference>
<dbReference type="AlphaFoldDB" id="A0A7G5FCZ0"/>
<dbReference type="EMBL" id="CP059833">
    <property type="protein sequence ID" value="QMV84481.1"/>
    <property type="molecule type" value="Genomic_DNA"/>
</dbReference>
<dbReference type="GO" id="GO:0016491">
    <property type="term" value="F:oxidoreductase activity"/>
    <property type="evidence" value="ECO:0007669"/>
    <property type="project" value="UniProtKB-KW"/>
</dbReference>
<accession>A0A7G5FCZ0</accession>
<evidence type="ECO:0000256" key="7">
    <source>
        <dbReference type="SAM" id="Phobius"/>
    </source>
</evidence>
<keyword evidence="7" id="KW-1133">Transmembrane helix</keyword>
<evidence type="ECO:0000259" key="8">
    <source>
        <dbReference type="PROSITE" id="PS51379"/>
    </source>
</evidence>
<protein>
    <submittedName>
        <fullName evidence="9">(Fe-S)-binding protein</fullName>
    </submittedName>
</protein>
<dbReference type="InterPro" id="IPR017896">
    <property type="entry name" value="4Fe4S_Fe-S-bd"/>
</dbReference>
<evidence type="ECO:0000256" key="2">
    <source>
        <dbReference type="ARBA" id="ARBA00022723"/>
    </source>
</evidence>
<feature type="transmembrane region" description="Helical" evidence="7">
    <location>
        <begin position="69"/>
        <end position="89"/>
    </location>
</feature>
<feature type="domain" description="4Fe-4S ferredoxin-type" evidence="8">
    <location>
        <begin position="281"/>
        <end position="308"/>
    </location>
</feature>
<dbReference type="Pfam" id="PF13183">
    <property type="entry name" value="Fer4_8"/>
    <property type="match status" value="1"/>
</dbReference>
<keyword evidence="3" id="KW-0560">Oxidoreductase</keyword>
<evidence type="ECO:0000313" key="9">
    <source>
        <dbReference type="EMBL" id="QMV84481.1"/>
    </source>
</evidence>
<sequence length="867" mass="93015">MTSTSIALGIFGVVASLPAWVYFLSGAWRLYRLIAAGQPTTDRASNIGKRVWTVLRKVVLHEGMARKPFVALAHWFVMFGFIIGSVFWFEAYVQTFSPAGGFCDWEIYHFVEEILGLGTVLGILFLIGVRLRAGSDNRFDRFYGSNARAAHFVEAVVLIEGLGMLLVKASQIATFRDGSVWADFVSRLIPLPASPLLVSVFALIKLLSGMVWLFVVGRQLRWGVAWHRFLAFFTLFFTRTPGKKSLGALPPLLSGDKHLTLENADPDVDKLGIGTLADAPWKMLLDVSACTDCGRCQEQCPAWHTEKPLSPKLLLTGIRDAIPHQEVDVLKLVGTAVDPDALWSCTNCGACVEQCPVDIEHIDHIANLRRFQVLAESDFPSELTGMFKNLEVKGNPWGRNSAERMSWVEEANRDGIPVPVVSDGTDFEYLLWVGCAGAFDDNGRKTSRAIAELLNVAGVKFAVIEGESCTGDPARRAGNEFLFQMLAATNVEVLDDAFATYPAGQRKIITSCAHCFNTLRKEYPDFDGHYDVIHHTQLLNRLVREGLLTPIPRGPENRKPVTYHDPCFLGRHNKVYDPPRELITAAGPLVEMPRSRDTSFCCGAGGARMFMEEKLGTRINENRATEALAASEEIITGCPFCNTMLDGGTKALGTPAKVTDVAVMLRDAVLTDGNLPEFREPQFLEAPKRIEITPQKPAPDPAESPAEPPASVAETPEPKSVTPPVTASPAAKPPVAAPPVAAPPVTKAPVAAPPVAQPPVAAPPAAQPPTAKPPAAQPPAAQPPVAAPPVAKPPVAQPPVAAPPVATPPVAKPPVAKPPVAVPPAAKPPAAKPPMAAPPVVKPPAPQPPTAQPPGAIPPGGARPSVD</sequence>
<dbReference type="PANTHER" id="PTHR43255:SF1">
    <property type="entry name" value="IRON-SULFUR-BINDING OXIDOREDUCTASE FADF-RELATED"/>
    <property type="match status" value="1"/>
</dbReference>
<dbReference type="Gene3D" id="1.10.1060.10">
    <property type="entry name" value="Alpha-helical ferredoxin"/>
    <property type="match status" value="1"/>
</dbReference>
<dbReference type="PANTHER" id="PTHR43255">
    <property type="entry name" value="IRON-SULFUR-BINDING OXIDOREDUCTASE FADF-RELATED-RELATED"/>
    <property type="match status" value="1"/>
</dbReference>
<organism evidence="9 10">
    <name type="scientific">Corynebacterium hindlerae</name>
    <dbReference type="NCBI Taxonomy" id="699041"/>
    <lineage>
        <taxon>Bacteria</taxon>
        <taxon>Bacillati</taxon>
        <taxon>Actinomycetota</taxon>
        <taxon>Actinomycetes</taxon>
        <taxon>Mycobacteriales</taxon>
        <taxon>Corynebacteriaceae</taxon>
        <taxon>Corynebacterium</taxon>
    </lineage>
</organism>
<evidence type="ECO:0000256" key="5">
    <source>
        <dbReference type="ARBA" id="ARBA00023014"/>
    </source>
</evidence>
<keyword evidence="2" id="KW-0479">Metal-binding</keyword>
<keyword evidence="7" id="KW-0472">Membrane</keyword>
<evidence type="ECO:0000256" key="4">
    <source>
        <dbReference type="ARBA" id="ARBA00023004"/>
    </source>
</evidence>
<keyword evidence="5" id="KW-0411">Iron-sulfur</keyword>
<keyword evidence="7" id="KW-0812">Transmembrane</keyword>
<evidence type="ECO:0000313" key="10">
    <source>
        <dbReference type="Proteomes" id="UP000515570"/>
    </source>
</evidence>
<dbReference type="InterPro" id="IPR009051">
    <property type="entry name" value="Helical_ferredxn"/>
</dbReference>
<feature type="compositionally biased region" description="Pro residues" evidence="6">
    <location>
        <begin position="751"/>
        <end position="857"/>
    </location>
</feature>
<feature type="domain" description="4Fe-4S ferredoxin-type" evidence="8">
    <location>
        <begin position="333"/>
        <end position="365"/>
    </location>
</feature>
<feature type="compositionally biased region" description="Pro residues" evidence="6">
    <location>
        <begin position="696"/>
        <end position="708"/>
    </location>
</feature>
<feature type="transmembrane region" description="Helical" evidence="7">
    <location>
        <begin position="222"/>
        <end position="238"/>
    </location>
</feature>
<feature type="compositionally biased region" description="Basic and acidic residues" evidence="6">
    <location>
        <begin position="680"/>
        <end position="691"/>
    </location>
</feature>
<name>A0A7G5FCZ0_9CORY</name>
<evidence type="ECO:0000256" key="3">
    <source>
        <dbReference type="ARBA" id="ARBA00023002"/>
    </source>
</evidence>
<dbReference type="InterPro" id="IPR017900">
    <property type="entry name" value="4Fe4S_Fe_S_CS"/>
</dbReference>
<gene>
    <name evidence="9" type="ORF">HW450_08905</name>
</gene>
<dbReference type="InterPro" id="IPR051460">
    <property type="entry name" value="HdrC_iron-sulfur_subunit"/>
</dbReference>
<evidence type="ECO:0000256" key="1">
    <source>
        <dbReference type="ARBA" id="ARBA00022485"/>
    </source>
</evidence>
<feature type="compositionally biased region" description="Pro residues" evidence="6">
    <location>
        <begin position="731"/>
        <end position="742"/>
    </location>
</feature>
<keyword evidence="4" id="KW-0408">Iron</keyword>
<dbReference type="Proteomes" id="UP000515570">
    <property type="component" value="Chromosome"/>
</dbReference>
<keyword evidence="10" id="KW-1185">Reference proteome</keyword>
<dbReference type="InterPro" id="IPR004017">
    <property type="entry name" value="Cys_rich_dom"/>
</dbReference>
<dbReference type="GO" id="GO:0005886">
    <property type="term" value="C:plasma membrane"/>
    <property type="evidence" value="ECO:0007669"/>
    <property type="project" value="TreeGrafter"/>
</dbReference>
<feature type="transmembrane region" description="Helical" evidence="7">
    <location>
        <begin position="152"/>
        <end position="173"/>
    </location>
</feature>
<feature type="transmembrane region" description="Helical" evidence="7">
    <location>
        <begin position="6"/>
        <end position="24"/>
    </location>
</feature>
<dbReference type="PROSITE" id="PS51379">
    <property type="entry name" value="4FE4S_FER_2"/>
    <property type="match status" value="2"/>
</dbReference>
<dbReference type="PROSITE" id="PS00198">
    <property type="entry name" value="4FE4S_FER_1"/>
    <property type="match status" value="1"/>
</dbReference>
<feature type="transmembrane region" description="Helical" evidence="7">
    <location>
        <begin position="114"/>
        <end position="131"/>
    </location>
</feature>
<feature type="region of interest" description="Disordered" evidence="6">
    <location>
        <begin position="680"/>
        <end position="867"/>
    </location>
</feature>
<dbReference type="GO" id="GO:0051539">
    <property type="term" value="F:4 iron, 4 sulfur cluster binding"/>
    <property type="evidence" value="ECO:0007669"/>
    <property type="project" value="UniProtKB-KW"/>
</dbReference>
<proteinExistence type="predicted"/>
<keyword evidence="1" id="KW-0004">4Fe-4S</keyword>
<feature type="transmembrane region" description="Helical" evidence="7">
    <location>
        <begin position="193"/>
        <end position="215"/>
    </location>
</feature>
<evidence type="ECO:0000256" key="6">
    <source>
        <dbReference type="SAM" id="MobiDB-lite"/>
    </source>
</evidence>
<dbReference type="Pfam" id="PF02754">
    <property type="entry name" value="CCG"/>
    <property type="match status" value="2"/>
</dbReference>